<evidence type="ECO:0000256" key="1">
    <source>
        <dbReference type="SAM" id="SignalP"/>
    </source>
</evidence>
<sequence length="238" mass="25398">MSTARKLRWTAVAVTAGLLSTPAPANAGTPVDSLSLNGSATIARFGPGIRVLRLTNGGYEQMGSAWANRQIDINKSFESTFVVYLHHGRSGADGVAFILQASGPRALGGWGGGLGYRGLKRSVAVEFDDFRNGTDPNDNHIALVVNNNPDFHLTSVEPPFPLFRTPFVARVVWDAPAGRLRVYASPLGQGGEPGLVFDQTVDLRARLGTNLAWIGFTGATGGVTSVQDILSWQIRVPR</sequence>
<dbReference type="EMBL" id="BOMW01000073">
    <property type="protein sequence ID" value="GIF09048.1"/>
    <property type="molecule type" value="Genomic_DNA"/>
</dbReference>
<dbReference type="RefSeq" id="WP_203684380.1">
    <property type="nucleotide sequence ID" value="NZ_BOMW01000073.1"/>
</dbReference>
<dbReference type="SUPFAM" id="SSF49899">
    <property type="entry name" value="Concanavalin A-like lectins/glucanases"/>
    <property type="match status" value="1"/>
</dbReference>
<dbReference type="CDD" id="cd01951">
    <property type="entry name" value="lectin_L-type"/>
    <property type="match status" value="1"/>
</dbReference>
<dbReference type="Proteomes" id="UP000629619">
    <property type="component" value="Unassembled WGS sequence"/>
</dbReference>
<proteinExistence type="predicted"/>
<gene>
    <name evidence="2" type="ORF">Asi03nite_65860</name>
</gene>
<reference evidence="2" key="1">
    <citation type="submission" date="2021-01" db="EMBL/GenBank/DDBJ databases">
        <title>Whole genome shotgun sequence of Actinoplanes siamensis NBRC 109076.</title>
        <authorList>
            <person name="Komaki H."/>
            <person name="Tamura T."/>
        </authorList>
    </citation>
    <scope>NUCLEOTIDE SEQUENCE</scope>
    <source>
        <strain evidence="2">NBRC 109076</strain>
    </source>
</reference>
<dbReference type="InterPro" id="IPR056573">
    <property type="entry name" value="Lectin_L-type_dom"/>
</dbReference>
<dbReference type="InterPro" id="IPR050258">
    <property type="entry name" value="Leguminous_Lectin"/>
</dbReference>
<keyword evidence="1" id="KW-0732">Signal</keyword>
<protein>
    <recommendedName>
        <fullName evidence="4">Legume lectin domain-containing protein</fullName>
    </recommendedName>
</protein>
<feature type="signal peptide" evidence="1">
    <location>
        <begin position="1"/>
        <end position="27"/>
    </location>
</feature>
<keyword evidence="3" id="KW-1185">Reference proteome</keyword>
<accession>A0A919NDS3</accession>
<dbReference type="PANTHER" id="PTHR32401">
    <property type="entry name" value="CONCANAVALIN A-LIKE LECTIN FAMILY PROTEIN"/>
    <property type="match status" value="1"/>
</dbReference>
<dbReference type="Pfam" id="PF18483">
    <property type="entry name" value="Lectin_L-type_dom"/>
    <property type="match status" value="1"/>
</dbReference>
<organism evidence="2 3">
    <name type="scientific">Actinoplanes siamensis</name>
    <dbReference type="NCBI Taxonomy" id="1223317"/>
    <lineage>
        <taxon>Bacteria</taxon>
        <taxon>Bacillati</taxon>
        <taxon>Actinomycetota</taxon>
        <taxon>Actinomycetes</taxon>
        <taxon>Micromonosporales</taxon>
        <taxon>Micromonosporaceae</taxon>
        <taxon>Actinoplanes</taxon>
    </lineage>
</organism>
<evidence type="ECO:0008006" key="4">
    <source>
        <dbReference type="Google" id="ProtNLM"/>
    </source>
</evidence>
<dbReference type="Gene3D" id="2.60.120.200">
    <property type="match status" value="1"/>
</dbReference>
<feature type="chain" id="PRO_5037195373" description="Legume lectin domain-containing protein" evidence="1">
    <location>
        <begin position="28"/>
        <end position="238"/>
    </location>
</feature>
<dbReference type="AlphaFoldDB" id="A0A919NDS3"/>
<name>A0A919NDS3_9ACTN</name>
<dbReference type="InterPro" id="IPR013320">
    <property type="entry name" value="ConA-like_dom_sf"/>
</dbReference>
<comment type="caution">
    <text evidence="2">The sequence shown here is derived from an EMBL/GenBank/DDBJ whole genome shotgun (WGS) entry which is preliminary data.</text>
</comment>
<dbReference type="PANTHER" id="PTHR32401:SF48">
    <property type="entry name" value="LEGUME LECTIN DOMAIN-CONTAINING PROTEIN"/>
    <property type="match status" value="1"/>
</dbReference>
<evidence type="ECO:0000313" key="2">
    <source>
        <dbReference type="EMBL" id="GIF09048.1"/>
    </source>
</evidence>
<evidence type="ECO:0000313" key="3">
    <source>
        <dbReference type="Proteomes" id="UP000629619"/>
    </source>
</evidence>